<proteinExistence type="predicted"/>
<evidence type="ECO:0000256" key="1">
    <source>
        <dbReference type="SAM" id="MobiDB-lite"/>
    </source>
</evidence>
<accession>A0A8H6WNC0</accession>
<dbReference type="Proteomes" id="UP000613580">
    <property type="component" value="Unassembled WGS sequence"/>
</dbReference>
<evidence type="ECO:0000313" key="3">
    <source>
        <dbReference type="Proteomes" id="UP000613580"/>
    </source>
</evidence>
<protein>
    <submittedName>
        <fullName evidence="2">Uncharacterized protein</fullName>
    </submittedName>
</protein>
<keyword evidence="3" id="KW-1185">Reference proteome</keyword>
<gene>
    <name evidence="2" type="ORF">HMN09_00375400</name>
</gene>
<dbReference type="EMBL" id="JACAZE010000004">
    <property type="protein sequence ID" value="KAF7318639.1"/>
    <property type="molecule type" value="Genomic_DNA"/>
</dbReference>
<organism evidence="2 3">
    <name type="scientific">Mycena chlorophos</name>
    <name type="common">Agaric fungus</name>
    <name type="synonym">Agaricus chlorophos</name>
    <dbReference type="NCBI Taxonomy" id="658473"/>
    <lineage>
        <taxon>Eukaryota</taxon>
        <taxon>Fungi</taxon>
        <taxon>Dikarya</taxon>
        <taxon>Basidiomycota</taxon>
        <taxon>Agaricomycotina</taxon>
        <taxon>Agaricomycetes</taxon>
        <taxon>Agaricomycetidae</taxon>
        <taxon>Agaricales</taxon>
        <taxon>Marasmiineae</taxon>
        <taxon>Mycenaceae</taxon>
        <taxon>Mycena</taxon>
    </lineage>
</organism>
<comment type="caution">
    <text evidence="2">The sequence shown here is derived from an EMBL/GenBank/DDBJ whole genome shotgun (WGS) entry which is preliminary data.</text>
</comment>
<name>A0A8H6WNC0_MYCCL</name>
<dbReference type="AlphaFoldDB" id="A0A8H6WNC0"/>
<evidence type="ECO:0000313" key="2">
    <source>
        <dbReference type="EMBL" id="KAF7318639.1"/>
    </source>
</evidence>
<reference evidence="2" key="1">
    <citation type="submission" date="2020-05" db="EMBL/GenBank/DDBJ databases">
        <title>Mycena genomes resolve the evolution of fungal bioluminescence.</title>
        <authorList>
            <person name="Tsai I.J."/>
        </authorList>
    </citation>
    <scope>NUCLEOTIDE SEQUENCE</scope>
    <source>
        <strain evidence="2">110903Hualien_Pintung</strain>
    </source>
</reference>
<sequence length="186" mass="21057">MTTNLRLSKPDLAPVRLRAQPRLSPYTAADSEHPTPTVRSPCAESERRKYSEPAPEPRLVEEKRDGSQSWRLSYRRFTPGTLQSLMCSPVIPPARGSRRPHRKHGVMGMRKNIATGAAFLIDHPARRSHPIAHLPLPSQISRARGARCVIPKSDNRDDYDVSLSEAFHVARMDYDFSLERATQILR</sequence>
<feature type="region of interest" description="Disordered" evidence="1">
    <location>
        <begin position="1"/>
        <end position="65"/>
    </location>
</feature>